<feature type="domain" description="Metallo-beta-lactamase" evidence="1">
    <location>
        <begin position="2"/>
        <end position="160"/>
    </location>
</feature>
<sequence length="581" mass="66399">MPQSGVLIDGFIAIDKFPRDSAIEYYFLTHAHSDHYGAIDNKWNNGTIYCSPITAQVLPIVTHHSRSKRAGIRSHLIHPLNLNVWHHMNGFSVMLLDANHIPGSVMFLFEGDRISDSRILFTGDFRADIRLYQNIFAVSVLQERSLSKIYLDTTYINCTREEFPSREASAAEICHLLRELFFNDSKPVTIMVPKVGREQLLVDIAMEFKCKVWVDYVRFQIAGILGLNEYFTTEKAETSIWTCTRQNIRSILYDTDTYVIDASMLRHIKSNSVIKNKRMRYIEYSDHSSPNEIRDFLSQLSFTQIIGLSVQLSEKQTEELERLSLTGFNDVLIRTETDEGIDENELSALVSSDIRSRIGLACDHALRSVFDIEILQGQKEESSTINKSQLVIDKGNTIVSSGVTILEVAMPRNIEDTGLSNEIAAKSDEKLQRAGQEIKKNAENLLKAIDNEDDYIFNLIVKEITRTVNVENLATHICMELNNSENEEKDNLLHEFLNEMDISKEVENLDSFGEQYREAVNAVAKMRTVHDKNLPYNAQEHVVYDISRAPTSINIPLEWLNESGLPKIRCHKESRKPNINF</sequence>
<name>A0A182E2W1_ONCOC</name>
<organism evidence="4">
    <name type="scientific">Onchocerca ochengi</name>
    <name type="common">Filarial nematode worm</name>
    <dbReference type="NCBI Taxonomy" id="42157"/>
    <lineage>
        <taxon>Eukaryota</taxon>
        <taxon>Metazoa</taxon>
        <taxon>Ecdysozoa</taxon>
        <taxon>Nematoda</taxon>
        <taxon>Chromadorea</taxon>
        <taxon>Rhabditida</taxon>
        <taxon>Spirurina</taxon>
        <taxon>Spiruromorpha</taxon>
        <taxon>Filarioidea</taxon>
        <taxon>Onchocercidae</taxon>
        <taxon>Onchocerca</taxon>
    </lineage>
</organism>
<dbReference type="Gene3D" id="3.60.15.10">
    <property type="entry name" value="Ribonuclease Z/Hydroxyacylglutathione hydrolase-like"/>
    <property type="match status" value="1"/>
</dbReference>
<dbReference type="SUPFAM" id="SSF56281">
    <property type="entry name" value="Metallo-hydrolase/oxidoreductase"/>
    <property type="match status" value="1"/>
</dbReference>
<dbReference type="GO" id="GO:0006303">
    <property type="term" value="P:double-strand break repair via nonhomologous end joining"/>
    <property type="evidence" value="ECO:0007669"/>
    <property type="project" value="TreeGrafter"/>
</dbReference>
<dbReference type="PANTHER" id="PTHR23240">
    <property type="entry name" value="DNA CROSS-LINK REPAIR PROTEIN PSO2/SNM1-RELATED"/>
    <property type="match status" value="1"/>
</dbReference>
<evidence type="ECO:0000313" key="3">
    <source>
        <dbReference type="Proteomes" id="UP000271087"/>
    </source>
</evidence>
<gene>
    <name evidence="2" type="ORF">NOO_LOCUS2313</name>
</gene>
<accession>A0A182E2W1</accession>
<dbReference type="GO" id="GO:0000723">
    <property type="term" value="P:telomere maintenance"/>
    <property type="evidence" value="ECO:0007669"/>
    <property type="project" value="TreeGrafter"/>
</dbReference>
<evidence type="ECO:0000313" key="2">
    <source>
        <dbReference type="EMBL" id="VDK66020.1"/>
    </source>
</evidence>
<dbReference type="GO" id="GO:0035312">
    <property type="term" value="F:5'-3' DNA exonuclease activity"/>
    <property type="evidence" value="ECO:0007669"/>
    <property type="project" value="TreeGrafter"/>
</dbReference>
<dbReference type="InterPro" id="IPR001279">
    <property type="entry name" value="Metallo-B-lactamas"/>
</dbReference>
<dbReference type="Gene3D" id="3.40.50.12650">
    <property type="match status" value="1"/>
</dbReference>
<dbReference type="PANTHER" id="PTHR23240:SF26">
    <property type="entry name" value="5' EXONUCLEASE APOLLO"/>
    <property type="match status" value="1"/>
</dbReference>
<keyword evidence="3" id="KW-1185">Reference proteome</keyword>
<dbReference type="WBParaSite" id="nOo.2.0.1.t02313-RA">
    <property type="protein sequence ID" value="nOo.2.0.1.t02313-RA"/>
    <property type="gene ID" value="nOo.2.0.1.g02313"/>
</dbReference>
<protein>
    <submittedName>
        <fullName evidence="4">Lactamase_B domain-containing protein</fullName>
    </submittedName>
</protein>
<dbReference type="AlphaFoldDB" id="A0A182E2W1"/>
<dbReference type="OrthoDB" id="262529at2759"/>
<dbReference type="EMBL" id="UYRW01000353">
    <property type="protein sequence ID" value="VDK66020.1"/>
    <property type="molecule type" value="Genomic_DNA"/>
</dbReference>
<evidence type="ECO:0000259" key="1">
    <source>
        <dbReference type="SMART" id="SM00849"/>
    </source>
</evidence>
<dbReference type="STRING" id="42157.A0A182E2W1"/>
<evidence type="ECO:0000313" key="4">
    <source>
        <dbReference type="WBParaSite" id="nOo.2.0.1.t02313-RA"/>
    </source>
</evidence>
<reference evidence="4" key="1">
    <citation type="submission" date="2016-06" db="UniProtKB">
        <authorList>
            <consortium name="WormBaseParasite"/>
        </authorList>
    </citation>
    <scope>IDENTIFICATION</scope>
</reference>
<dbReference type="InterPro" id="IPR036866">
    <property type="entry name" value="RibonucZ/Hydroxyglut_hydro"/>
</dbReference>
<dbReference type="SMART" id="SM00849">
    <property type="entry name" value="Lactamase_B"/>
    <property type="match status" value="1"/>
</dbReference>
<dbReference type="GO" id="GO:0036297">
    <property type="term" value="P:interstrand cross-link repair"/>
    <property type="evidence" value="ECO:0007669"/>
    <property type="project" value="TreeGrafter"/>
</dbReference>
<reference evidence="2 3" key="2">
    <citation type="submission" date="2018-08" db="EMBL/GenBank/DDBJ databases">
        <authorList>
            <person name="Laetsch R D."/>
            <person name="Stevens L."/>
            <person name="Kumar S."/>
            <person name="Blaxter L. M."/>
        </authorList>
    </citation>
    <scope>NUCLEOTIDE SEQUENCE [LARGE SCALE GENOMIC DNA]</scope>
</reference>
<dbReference type="GO" id="GO:0003684">
    <property type="term" value="F:damaged DNA binding"/>
    <property type="evidence" value="ECO:0007669"/>
    <property type="project" value="TreeGrafter"/>
</dbReference>
<dbReference type="Proteomes" id="UP000271087">
    <property type="component" value="Unassembled WGS sequence"/>
</dbReference>
<proteinExistence type="predicted"/>